<dbReference type="OMA" id="GFSMNRI"/>
<protein>
    <submittedName>
        <fullName evidence="4">Uncharacterized protein</fullName>
    </submittedName>
</protein>
<organism evidence="4 5">
    <name type="scientific">Setaria viridis</name>
    <name type="common">Green bristlegrass</name>
    <name type="synonym">Setaria italica subsp. viridis</name>
    <dbReference type="NCBI Taxonomy" id="4556"/>
    <lineage>
        <taxon>Eukaryota</taxon>
        <taxon>Viridiplantae</taxon>
        <taxon>Streptophyta</taxon>
        <taxon>Embryophyta</taxon>
        <taxon>Tracheophyta</taxon>
        <taxon>Spermatophyta</taxon>
        <taxon>Magnoliopsida</taxon>
        <taxon>Liliopsida</taxon>
        <taxon>Poales</taxon>
        <taxon>Poaceae</taxon>
        <taxon>PACMAD clade</taxon>
        <taxon>Panicoideae</taxon>
        <taxon>Panicodae</taxon>
        <taxon>Paniceae</taxon>
        <taxon>Cenchrinae</taxon>
        <taxon>Setaria</taxon>
    </lineage>
</organism>
<reference evidence="4" key="1">
    <citation type="submission" date="2019-03" db="EMBL/GenBank/DDBJ databases">
        <title>WGS assembly of Setaria viridis.</title>
        <authorList>
            <person name="Huang P."/>
            <person name="Jenkins J."/>
            <person name="Grimwood J."/>
            <person name="Barry K."/>
            <person name="Healey A."/>
            <person name="Mamidi S."/>
            <person name="Sreedasyam A."/>
            <person name="Shu S."/>
            <person name="Feldman M."/>
            <person name="Wu J."/>
            <person name="Yu Y."/>
            <person name="Chen C."/>
            <person name="Johnson J."/>
            <person name="Rokhsar D."/>
            <person name="Baxter I."/>
            <person name="Schmutz J."/>
            <person name="Brutnell T."/>
            <person name="Kellogg E."/>
        </authorList>
    </citation>
    <scope>NUCLEOTIDE SEQUENCE [LARGE SCALE GENOMIC DNA]</scope>
</reference>
<evidence type="ECO:0000313" key="4">
    <source>
        <dbReference type="EMBL" id="TKW40174.1"/>
    </source>
</evidence>
<gene>
    <name evidence="4" type="ORF">SEVIR_1G229200v2</name>
</gene>
<accession>A0A4U6WE06</accession>
<dbReference type="Pfam" id="PF03194">
    <property type="entry name" value="LUC7"/>
    <property type="match status" value="2"/>
</dbReference>
<dbReference type="InterPro" id="IPR004882">
    <property type="entry name" value="Luc7-rel"/>
</dbReference>
<proteinExistence type="inferred from homology"/>
<dbReference type="PANTHER" id="PTHR12375">
    <property type="entry name" value="RNA-BINDING PROTEIN LUC7-RELATED"/>
    <property type="match status" value="1"/>
</dbReference>
<dbReference type="GO" id="GO:0003729">
    <property type="term" value="F:mRNA binding"/>
    <property type="evidence" value="ECO:0007669"/>
    <property type="project" value="InterPro"/>
</dbReference>
<name>A0A4U6WE06_SETVI</name>
<feature type="coiled-coil region" evidence="2">
    <location>
        <begin position="153"/>
        <end position="196"/>
    </location>
</feature>
<dbReference type="GO" id="GO:0006376">
    <property type="term" value="P:mRNA splice site recognition"/>
    <property type="evidence" value="ECO:0007669"/>
    <property type="project" value="InterPro"/>
</dbReference>
<keyword evidence="2" id="KW-0175">Coiled coil</keyword>
<feature type="coiled-coil region" evidence="2">
    <location>
        <begin position="84"/>
        <end position="111"/>
    </location>
</feature>
<feature type="region of interest" description="Disordered" evidence="3">
    <location>
        <begin position="311"/>
        <end position="413"/>
    </location>
</feature>
<sequence>MDAIRKQLDQLMGANRNGDVREVSRKFYDRDVCRLYLAGLCPHDLFQLTKMDMGPCPKLHSLQLRKEYEEAKAKGTDNYDRELEETIERLIVECERKIQRALKRLEEDDAKAAIAISVTEVTQTKEVMELSKQIRQKMKDIDAFDLEGNTEGKIRATEELDKLKEQRAEEQAKMLLEAFNKDRASLINSIQNATQTTTPVPPAAPDARTQEMINEKLKKAEELGESGMIDEAQKLLDEAEALKKLSARPQSVPDSSKMTAHVQITDQKLRLCDICGAFLSVYDSDRRLADHFGGKLHMGYMLIRERLSELQEEKNKKRKLDRPEYDRRSRERSGERERASSRDHRRGDRSSSRDRDYDRRRSHDRYHDRERERESGRSRSYDSRSHRRSRSRSPRGSSRDYDRYGRHERRDRY</sequence>
<dbReference type="AlphaFoldDB" id="A0A4U6WE06"/>
<feature type="compositionally biased region" description="Basic and acidic residues" evidence="3">
    <location>
        <begin position="397"/>
        <end position="413"/>
    </location>
</feature>
<feature type="compositionally biased region" description="Basic and acidic residues" evidence="3">
    <location>
        <begin position="311"/>
        <end position="384"/>
    </location>
</feature>
<keyword evidence="5" id="KW-1185">Reference proteome</keyword>
<evidence type="ECO:0000313" key="5">
    <source>
        <dbReference type="Proteomes" id="UP000298652"/>
    </source>
</evidence>
<dbReference type="Proteomes" id="UP000298652">
    <property type="component" value="Chromosome 1"/>
</dbReference>
<evidence type="ECO:0000256" key="3">
    <source>
        <dbReference type="SAM" id="MobiDB-lite"/>
    </source>
</evidence>
<dbReference type="Gramene" id="TKW40174">
    <property type="protein sequence ID" value="TKW40174"/>
    <property type="gene ID" value="SEVIR_1G229200v2"/>
</dbReference>
<evidence type="ECO:0000256" key="2">
    <source>
        <dbReference type="SAM" id="Coils"/>
    </source>
</evidence>
<dbReference type="EMBL" id="CM016552">
    <property type="protein sequence ID" value="TKW40174.1"/>
    <property type="molecule type" value="Genomic_DNA"/>
</dbReference>
<evidence type="ECO:0000256" key="1">
    <source>
        <dbReference type="ARBA" id="ARBA00005655"/>
    </source>
</evidence>
<comment type="similarity">
    <text evidence="1">Belongs to the Luc7 family.</text>
</comment>
<dbReference type="GO" id="GO:0005685">
    <property type="term" value="C:U1 snRNP"/>
    <property type="evidence" value="ECO:0007669"/>
    <property type="project" value="InterPro"/>
</dbReference>